<dbReference type="EMBL" id="JAPQKH010000006">
    <property type="protein sequence ID" value="KAJ5093829.1"/>
    <property type="molecule type" value="Genomic_DNA"/>
</dbReference>
<dbReference type="PRINTS" id="PR00420">
    <property type="entry name" value="RNGMNOXGNASE"/>
</dbReference>
<proteinExistence type="inferred from homology"/>
<protein>
    <recommendedName>
        <fullName evidence="7">FAD-binding domain-containing protein</fullName>
    </recommendedName>
</protein>
<dbReference type="AlphaFoldDB" id="A0A9W9F5E5"/>
<dbReference type="OrthoDB" id="16820at2759"/>
<name>A0A9W9F5E5_9EURO</name>
<feature type="region of interest" description="Disordered" evidence="6">
    <location>
        <begin position="147"/>
        <end position="169"/>
    </location>
</feature>
<dbReference type="InterPro" id="IPR050493">
    <property type="entry name" value="FAD-dep_Monooxygenase_BioMet"/>
</dbReference>
<evidence type="ECO:0000256" key="6">
    <source>
        <dbReference type="SAM" id="MobiDB-lite"/>
    </source>
</evidence>
<dbReference type="PANTHER" id="PTHR13789:SF309">
    <property type="entry name" value="PUTATIVE (AFU_ORTHOLOGUE AFUA_6G14510)-RELATED"/>
    <property type="match status" value="1"/>
</dbReference>
<evidence type="ECO:0000256" key="3">
    <source>
        <dbReference type="ARBA" id="ARBA00022827"/>
    </source>
</evidence>
<dbReference type="InterPro" id="IPR002938">
    <property type="entry name" value="FAD-bd"/>
</dbReference>
<evidence type="ECO:0000256" key="4">
    <source>
        <dbReference type="ARBA" id="ARBA00023002"/>
    </source>
</evidence>
<keyword evidence="9" id="KW-1185">Reference proteome</keyword>
<keyword evidence="3" id="KW-0274">FAD</keyword>
<sequence length="169" mass="18162">MVVLGYTVGSNMFYNLAISDPRPKVGVPPGSWNQPADVGTMRGLMSGWCQEVQALASLVEEDECASWTLGKVPKLLSYASASGRVVLIGDAAHALLPHAGQGAGMAMEDAASLAEFVGHSTSKDNISKIMSSWSQFRQKRVEHLREISHGNTSDMTFPDAPDQIARDDK</sequence>
<dbReference type="GO" id="GO:0071949">
    <property type="term" value="F:FAD binding"/>
    <property type="evidence" value="ECO:0007669"/>
    <property type="project" value="InterPro"/>
</dbReference>
<dbReference type="Pfam" id="PF01494">
    <property type="entry name" value="FAD_binding_3"/>
    <property type="match status" value="1"/>
</dbReference>
<evidence type="ECO:0000259" key="7">
    <source>
        <dbReference type="Pfam" id="PF01494"/>
    </source>
</evidence>
<dbReference type="InterPro" id="IPR036188">
    <property type="entry name" value="FAD/NAD-bd_sf"/>
</dbReference>
<dbReference type="Proteomes" id="UP001149165">
    <property type="component" value="Unassembled WGS sequence"/>
</dbReference>
<comment type="similarity">
    <text evidence="1">Belongs to the paxM FAD-dependent monooxygenase family.</text>
</comment>
<evidence type="ECO:0000313" key="8">
    <source>
        <dbReference type="EMBL" id="KAJ5093829.1"/>
    </source>
</evidence>
<feature type="domain" description="FAD-binding" evidence="7">
    <location>
        <begin position="81"/>
        <end position="143"/>
    </location>
</feature>
<reference evidence="8" key="1">
    <citation type="submission" date="2022-11" db="EMBL/GenBank/DDBJ databases">
        <authorList>
            <person name="Petersen C."/>
        </authorList>
    </citation>
    <scope>NUCLEOTIDE SEQUENCE</scope>
    <source>
        <strain evidence="8">IBT 30069</strain>
    </source>
</reference>
<evidence type="ECO:0000256" key="2">
    <source>
        <dbReference type="ARBA" id="ARBA00022630"/>
    </source>
</evidence>
<evidence type="ECO:0000313" key="9">
    <source>
        <dbReference type="Proteomes" id="UP001149165"/>
    </source>
</evidence>
<keyword evidence="2" id="KW-0285">Flavoprotein</keyword>
<keyword evidence="4" id="KW-0560">Oxidoreductase</keyword>
<accession>A0A9W9F5E5</accession>
<reference evidence="8" key="2">
    <citation type="journal article" date="2023" name="IMA Fungus">
        <title>Comparative genomic study of the Penicillium genus elucidates a diverse pangenome and 15 lateral gene transfer events.</title>
        <authorList>
            <person name="Petersen C."/>
            <person name="Sorensen T."/>
            <person name="Nielsen M.R."/>
            <person name="Sondergaard T.E."/>
            <person name="Sorensen J.L."/>
            <person name="Fitzpatrick D.A."/>
            <person name="Frisvad J.C."/>
            <person name="Nielsen K.L."/>
        </authorList>
    </citation>
    <scope>NUCLEOTIDE SEQUENCE</scope>
    <source>
        <strain evidence="8">IBT 30069</strain>
    </source>
</reference>
<dbReference type="SUPFAM" id="SSF51905">
    <property type="entry name" value="FAD/NAD(P)-binding domain"/>
    <property type="match status" value="1"/>
</dbReference>
<keyword evidence="5" id="KW-0503">Monooxygenase</keyword>
<evidence type="ECO:0000256" key="1">
    <source>
        <dbReference type="ARBA" id="ARBA00007992"/>
    </source>
</evidence>
<dbReference type="GO" id="GO:0004497">
    <property type="term" value="F:monooxygenase activity"/>
    <property type="evidence" value="ECO:0007669"/>
    <property type="project" value="UniProtKB-KW"/>
</dbReference>
<dbReference type="PANTHER" id="PTHR13789">
    <property type="entry name" value="MONOOXYGENASE"/>
    <property type="match status" value="1"/>
</dbReference>
<organism evidence="8 9">
    <name type="scientific">Penicillium angulare</name>
    <dbReference type="NCBI Taxonomy" id="116970"/>
    <lineage>
        <taxon>Eukaryota</taxon>
        <taxon>Fungi</taxon>
        <taxon>Dikarya</taxon>
        <taxon>Ascomycota</taxon>
        <taxon>Pezizomycotina</taxon>
        <taxon>Eurotiomycetes</taxon>
        <taxon>Eurotiomycetidae</taxon>
        <taxon>Eurotiales</taxon>
        <taxon>Aspergillaceae</taxon>
        <taxon>Penicillium</taxon>
    </lineage>
</organism>
<dbReference type="Gene3D" id="3.50.50.60">
    <property type="entry name" value="FAD/NAD(P)-binding domain"/>
    <property type="match status" value="1"/>
</dbReference>
<evidence type="ECO:0000256" key="5">
    <source>
        <dbReference type="ARBA" id="ARBA00023033"/>
    </source>
</evidence>
<gene>
    <name evidence="8" type="ORF">N7456_009690</name>
</gene>
<comment type="caution">
    <text evidence="8">The sequence shown here is derived from an EMBL/GenBank/DDBJ whole genome shotgun (WGS) entry which is preliminary data.</text>
</comment>